<dbReference type="EMBL" id="CMVM020000170">
    <property type="status" value="NOT_ANNOTATED_CDS"/>
    <property type="molecule type" value="Genomic_DNA"/>
</dbReference>
<evidence type="ECO:0000313" key="1">
    <source>
        <dbReference type="EnsemblMetazoa" id="OVOC6196.1"/>
    </source>
</evidence>
<reference evidence="1" key="2">
    <citation type="submission" date="2022-06" db="UniProtKB">
        <authorList>
            <consortium name="EnsemblMetazoa"/>
        </authorList>
    </citation>
    <scope>IDENTIFICATION</scope>
</reference>
<sequence length="34" mass="3887">MILMGIGKTTLLSFFDTFIHLNDNVLITLNIFET</sequence>
<dbReference type="EnsemblMetazoa" id="OVOC6196.1">
    <property type="protein sequence ID" value="OVOC6196.1"/>
    <property type="gene ID" value="WBGene00243005"/>
</dbReference>
<keyword evidence="2" id="KW-1185">Reference proteome</keyword>
<protein>
    <submittedName>
        <fullName evidence="1">Uncharacterized protein</fullName>
    </submittedName>
</protein>
<proteinExistence type="predicted"/>
<name>A0A8R1Y416_ONCVO</name>
<dbReference type="AlphaFoldDB" id="A0A8R1Y416"/>
<evidence type="ECO:0000313" key="2">
    <source>
        <dbReference type="Proteomes" id="UP000024404"/>
    </source>
</evidence>
<dbReference type="Proteomes" id="UP000024404">
    <property type="component" value="Unassembled WGS sequence"/>
</dbReference>
<organism evidence="1 2">
    <name type="scientific">Onchocerca volvulus</name>
    <dbReference type="NCBI Taxonomy" id="6282"/>
    <lineage>
        <taxon>Eukaryota</taxon>
        <taxon>Metazoa</taxon>
        <taxon>Ecdysozoa</taxon>
        <taxon>Nematoda</taxon>
        <taxon>Chromadorea</taxon>
        <taxon>Rhabditida</taxon>
        <taxon>Spirurina</taxon>
        <taxon>Spiruromorpha</taxon>
        <taxon>Filarioidea</taxon>
        <taxon>Onchocercidae</taxon>
        <taxon>Onchocerca</taxon>
    </lineage>
</organism>
<accession>A0A8R1Y416</accession>
<reference evidence="2" key="1">
    <citation type="submission" date="2013-10" db="EMBL/GenBank/DDBJ databases">
        <title>Genome sequencing of Onchocerca volvulus.</title>
        <authorList>
            <person name="Cotton J."/>
            <person name="Tsai J."/>
            <person name="Stanley E."/>
            <person name="Tracey A."/>
            <person name="Holroyd N."/>
            <person name="Lustigman S."/>
            <person name="Berriman M."/>
        </authorList>
    </citation>
    <scope>NUCLEOTIDE SEQUENCE</scope>
</reference>